<organism evidence="18 19">
    <name type="scientific">Porites lobata</name>
    <dbReference type="NCBI Taxonomy" id="104759"/>
    <lineage>
        <taxon>Eukaryota</taxon>
        <taxon>Metazoa</taxon>
        <taxon>Cnidaria</taxon>
        <taxon>Anthozoa</taxon>
        <taxon>Hexacorallia</taxon>
        <taxon>Scleractinia</taxon>
        <taxon>Fungiina</taxon>
        <taxon>Poritidae</taxon>
        <taxon>Porites</taxon>
    </lineage>
</organism>
<dbReference type="InterPro" id="IPR002394">
    <property type="entry name" value="Nicotinic_acetylcholine_rcpt"/>
</dbReference>
<evidence type="ECO:0000256" key="1">
    <source>
        <dbReference type="ARBA" id="ARBA00022448"/>
    </source>
</evidence>
<protein>
    <submittedName>
        <fullName evidence="18">Uncharacterized protein</fullName>
    </submittedName>
</protein>
<keyword evidence="6 14" id="KW-0406">Ion transport</keyword>
<dbReference type="PANTHER" id="PTHR18945">
    <property type="entry name" value="NEUROTRANSMITTER GATED ION CHANNEL"/>
    <property type="match status" value="1"/>
</dbReference>
<keyword evidence="5" id="KW-0770">Synapse</keyword>
<feature type="region of interest" description="Disordered" evidence="15">
    <location>
        <begin position="811"/>
        <end position="849"/>
    </location>
</feature>
<evidence type="ECO:0000256" key="4">
    <source>
        <dbReference type="ARBA" id="ARBA00022989"/>
    </source>
</evidence>
<evidence type="ECO:0000313" key="18">
    <source>
        <dbReference type="EMBL" id="CAH3039082.1"/>
    </source>
</evidence>
<feature type="region of interest" description="Disordered" evidence="15">
    <location>
        <begin position="340"/>
        <end position="362"/>
    </location>
</feature>
<keyword evidence="3 14" id="KW-0812">Transmembrane</keyword>
<keyword evidence="19" id="KW-1185">Reference proteome</keyword>
<dbReference type="InterPro" id="IPR036734">
    <property type="entry name" value="Neur_chan_lig-bd_sf"/>
</dbReference>
<feature type="compositionally biased region" description="Polar residues" evidence="15">
    <location>
        <begin position="818"/>
        <end position="831"/>
    </location>
</feature>
<sequence>MRQDWNNPDLTWNPNDFGGVKTVFVEPTKVWVPDVLLYNNADKDKDMAGGVEKYKTKVSVSFDGNNTWMAPAMFQSICDIDIQYFPFDEQKCHLKFASWAYDVSKLDVFLNDKETGRLEGIYQPSNEWILLSVDAERNEVKYPCCTYPYSEVLVTLNLERRSRYYIINLVFPCALIACMVFFTFVLPPECGERVSLCITILMAMTIFQELTSTKLPPSSDSFFLIGTYYTVAIFEIGMAIVATCIVLNFYYSKTKMPGWVKTILLKTLAPLVKVKIRSRRFSTKDSQKSTDSAHALDIIHNPTFDTFNLSDGGVSWGGITDVFEQNQNVAMTSVNLRKDSLGSDAEEEENTENPTLKMNGVSHRKKVTRLNDKTQNRETTSDGKEPFLVYSKNTQHFIQLTFLTTRQKCLLIFWSLCFTEYNAGNETHERRLLNQIVYDDKNRRLFRPVMDRSKPIIVGFSAELIGVAKVDEKEQLIKTHFWVRQDWFNPYMTWKPGDFGGIKEVHVPPDMLWVPDIILYNNADDRLVLKSSSGYSTNVKVRHNGNQTWRAHIIYKSMCNINVKYFPFDEQICKLVFASWSQDVSVLDLRARRVAKKEEGSDVFQENEEWTVEWINIERSEKENDCCDLPVAELTVSMLLQRRTYYYVMSLILPCTLIACTIFLEFILPAESGERVGLGITILLSMAVFQELTSEKLPSSSEHFPLLAMYYSVSIMEIGTALGATCIILNFHHRNTKMPNWFHKIVLEWLAKLVWYKPRYLHCHLTTESEDETVQTKLQTNSGPERKRNDAFDLDRESIEFEMDLFDESRGGRDQVPLAQNGNLSVPANNGTRKRSIRRKTQDTETETSEVQFPETRFPFYDVNKEEIYKKQWQDAARILDRFLLVASFVIGSISAMSIFLQSPRIRGLFIP</sequence>
<keyword evidence="9" id="KW-0675">Receptor</keyword>
<name>A0ABN8N4U7_9CNID</name>
<evidence type="ECO:0000256" key="8">
    <source>
        <dbReference type="ARBA" id="ARBA00023157"/>
    </source>
</evidence>
<evidence type="ECO:0000256" key="11">
    <source>
        <dbReference type="ARBA" id="ARBA00023286"/>
    </source>
</evidence>
<keyword evidence="1 14" id="KW-0813">Transport</keyword>
<keyword evidence="10" id="KW-0325">Glycoprotein</keyword>
<feature type="domain" description="Neurotransmitter-gated ion-channel ligand-binding" evidence="16">
    <location>
        <begin position="1"/>
        <end position="161"/>
    </location>
</feature>
<feature type="domain" description="Neurotransmitter-gated ion-channel ligand-binding" evidence="16">
    <location>
        <begin position="430"/>
        <end position="644"/>
    </location>
</feature>
<evidence type="ECO:0000259" key="17">
    <source>
        <dbReference type="Pfam" id="PF02932"/>
    </source>
</evidence>
<dbReference type="Pfam" id="PF02932">
    <property type="entry name" value="Neur_chan_memb"/>
    <property type="match status" value="2"/>
</dbReference>
<dbReference type="Pfam" id="PF02931">
    <property type="entry name" value="Neur_chan_LBD"/>
    <property type="match status" value="2"/>
</dbReference>
<dbReference type="CDD" id="cd18997">
    <property type="entry name" value="LGIC_ECD_nAChR"/>
    <property type="match status" value="2"/>
</dbReference>
<dbReference type="Gene3D" id="1.20.58.390">
    <property type="entry name" value="Neurotransmitter-gated ion-channel transmembrane domain"/>
    <property type="match status" value="2"/>
</dbReference>
<evidence type="ECO:0000256" key="6">
    <source>
        <dbReference type="ARBA" id="ARBA00023065"/>
    </source>
</evidence>
<dbReference type="Gene3D" id="2.70.170.10">
    <property type="entry name" value="Neurotransmitter-gated ion-channel ligand-binding domain"/>
    <property type="match status" value="2"/>
</dbReference>
<feature type="domain" description="Neurotransmitter-gated ion-channel transmembrane" evidence="17">
    <location>
        <begin position="170"/>
        <end position="346"/>
    </location>
</feature>
<dbReference type="InterPro" id="IPR036719">
    <property type="entry name" value="Neuro-gated_channel_TM_sf"/>
</dbReference>
<keyword evidence="11" id="KW-1071">Ligand-gated ion channel</keyword>
<evidence type="ECO:0000256" key="15">
    <source>
        <dbReference type="SAM" id="MobiDB-lite"/>
    </source>
</evidence>
<dbReference type="PRINTS" id="PR00254">
    <property type="entry name" value="NICOTINICR"/>
</dbReference>
<comment type="subcellular location">
    <subcellularLocation>
        <location evidence="13">Synaptic cell membrane</location>
        <topology evidence="13">Multi-pass membrane protein</topology>
    </subcellularLocation>
</comment>
<dbReference type="SUPFAM" id="SSF90112">
    <property type="entry name" value="Neurotransmitter-gated ion-channel transmembrane pore"/>
    <property type="match status" value="2"/>
</dbReference>
<keyword evidence="7 14" id="KW-0472">Membrane</keyword>
<feature type="domain" description="Neurotransmitter-gated ion-channel transmembrane" evidence="17">
    <location>
        <begin position="651"/>
        <end position="899"/>
    </location>
</feature>
<dbReference type="PROSITE" id="PS00236">
    <property type="entry name" value="NEUROTR_ION_CHANNEL"/>
    <property type="match status" value="2"/>
</dbReference>
<comment type="caution">
    <text evidence="18">The sequence shown here is derived from an EMBL/GenBank/DDBJ whole genome shotgun (WGS) entry which is preliminary data.</text>
</comment>
<dbReference type="CDD" id="cd19051">
    <property type="entry name" value="LGIC_TM_cation"/>
    <property type="match status" value="2"/>
</dbReference>
<keyword evidence="2" id="KW-1003">Cell membrane</keyword>
<dbReference type="InterPro" id="IPR006202">
    <property type="entry name" value="Neur_chan_lig-bd"/>
</dbReference>
<dbReference type="InterPro" id="IPR006029">
    <property type="entry name" value="Neurotrans-gated_channel_TM"/>
</dbReference>
<feature type="transmembrane region" description="Helical" evidence="14">
    <location>
        <begin position="645"/>
        <end position="664"/>
    </location>
</feature>
<evidence type="ECO:0000259" key="16">
    <source>
        <dbReference type="Pfam" id="PF02931"/>
    </source>
</evidence>
<gene>
    <name evidence="18" type="ORF">PLOB_00042930</name>
</gene>
<feature type="transmembrane region" description="Helical" evidence="14">
    <location>
        <begin position="165"/>
        <end position="187"/>
    </location>
</feature>
<evidence type="ECO:0000256" key="5">
    <source>
        <dbReference type="ARBA" id="ARBA00023018"/>
    </source>
</evidence>
<reference evidence="18 19" key="1">
    <citation type="submission" date="2022-05" db="EMBL/GenBank/DDBJ databases">
        <authorList>
            <consortium name="Genoscope - CEA"/>
            <person name="William W."/>
        </authorList>
    </citation>
    <scope>NUCLEOTIDE SEQUENCE [LARGE SCALE GENOMIC DNA]</scope>
</reference>
<evidence type="ECO:0000256" key="9">
    <source>
        <dbReference type="ARBA" id="ARBA00023170"/>
    </source>
</evidence>
<evidence type="ECO:0000256" key="12">
    <source>
        <dbReference type="ARBA" id="ARBA00023303"/>
    </source>
</evidence>
<keyword evidence="12 14" id="KW-0407">Ion channel</keyword>
<evidence type="ECO:0000256" key="3">
    <source>
        <dbReference type="ARBA" id="ARBA00022692"/>
    </source>
</evidence>
<feature type="transmembrane region" description="Helical" evidence="14">
    <location>
        <begin position="879"/>
        <end position="901"/>
    </location>
</feature>
<dbReference type="PRINTS" id="PR00252">
    <property type="entry name" value="NRIONCHANNEL"/>
</dbReference>
<evidence type="ECO:0000256" key="10">
    <source>
        <dbReference type="ARBA" id="ARBA00023180"/>
    </source>
</evidence>
<dbReference type="InterPro" id="IPR006201">
    <property type="entry name" value="Neur_channel"/>
</dbReference>
<keyword evidence="4 14" id="KW-1133">Transmembrane helix</keyword>
<dbReference type="Proteomes" id="UP001159405">
    <property type="component" value="Unassembled WGS sequence"/>
</dbReference>
<dbReference type="InterPro" id="IPR018000">
    <property type="entry name" value="Neurotransmitter_ion_chnl_CS"/>
</dbReference>
<evidence type="ECO:0000256" key="14">
    <source>
        <dbReference type="RuleBase" id="RU000687"/>
    </source>
</evidence>
<feature type="transmembrane region" description="Helical" evidence="14">
    <location>
        <begin position="222"/>
        <end position="251"/>
    </location>
</feature>
<dbReference type="InterPro" id="IPR038050">
    <property type="entry name" value="Neuro_actylchol_rec"/>
</dbReference>
<keyword evidence="8" id="KW-1015">Disulfide bond</keyword>
<dbReference type="EMBL" id="CALNXK010000007">
    <property type="protein sequence ID" value="CAH3039082.1"/>
    <property type="molecule type" value="Genomic_DNA"/>
</dbReference>
<proteinExistence type="inferred from homology"/>
<evidence type="ECO:0000256" key="13">
    <source>
        <dbReference type="ARBA" id="ARBA00034099"/>
    </source>
</evidence>
<evidence type="ECO:0000256" key="2">
    <source>
        <dbReference type="ARBA" id="ARBA00022475"/>
    </source>
</evidence>
<evidence type="ECO:0000256" key="7">
    <source>
        <dbReference type="ARBA" id="ARBA00023136"/>
    </source>
</evidence>
<feature type="transmembrane region" description="Helical" evidence="14">
    <location>
        <begin position="708"/>
        <end position="731"/>
    </location>
</feature>
<comment type="similarity">
    <text evidence="14">Belongs to the ligand-gated ion channel (TC 1.A.9) family.</text>
</comment>
<dbReference type="SUPFAM" id="SSF63712">
    <property type="entry name" value="Nicotinic receptor ligand binding domain-like"/>
    <property type="match status" value="2"/>
</dbReference>
<evidence type="ECO:0000313" key="19">
    <source>
        <dbReference type="Proteomes" id="UP001159405"/>
    </source>
</evidence>
<accession>A0ABN8N4U7</accession>